<feature type="region of interest" description="Disordered" evidence="2">
    <location>
        <begin position="1"/>
        <end position="112"/>
    </location>
</feature>
<evidence type="ECO:0000313" key="4">
    <source>
        <dbReference type="EMBL" id="EDY55000.1"/>
    </source>
</evidence>
<keyword evidence="5" id="KW-1185">Reference proteome</keyword>
<dbReference type="GO" id="GO:0003824">
    <property type="term" value="F:catalytic activity"/>
    <property type="evidence" value="ECO:0007669"/>
    <property type="project" value="InterPro"/>
</dbReference>
<dbReference type="PANTHER" id="PTHR11895">
    <property type="entry name" value="TRANSAMIDASE"/>
    <property type="match status" value="1"/>
</dbReference>
<dbReference type="EMBL" id="CM000951">
    <property type="protein sequence ID" value="EDY55000.1"/>
    <property type="molecule type" value="Genomic_DNA"/>
</dbReference>
<dbReference type="eggNOG" id="COG0154">
    <property type="taxonomic scope" value="Bacteria"/>
</dbReference>
<feature type="compositionally biased region" description="Basic residues" evidence="2">
    <location>
        <begin position="1"/>
        <end position="30"/>
    </location>
</feature>
<proteinExistence type="inferred from homology"/>
<evidence type="ECO:0000259" key="3">
    <source>
        <dbReference type="Pfam" id="PF01425"/>
    </source>
</evidence>
<gene>
    <name evidence="4" type="ORF">SSEG_01580</name>
</gene>
<organism evidence="4 5">
    <name type="scientific">Streptomyces sviceus (strain ATCC 29083 / DSM 924 / JCM 4929 / NBRC 13980 / NCIMB 11184 / NRRL 5439 / UC 5370)</name>
    <dbReference type="NCBI Taxonomy" id="463191"/>
    <lineage>
        <taxon>Bacteria</taxon>
        <taxon>Bacillati</taxon>
        <taxon>Actinomycetota</taxon>
        <taxon>Actinomycetes</taxon>
        <taxon>Kitasatosporales</taxon>
        <taxon>Streptomycetaceae</taxon>
        <taxon>Streptomyces</taxon>
    </lineage>
</organism>
<name>B5HQ95_STRX2</name>
<feature type="domain" description="Amidase" evidence="3">
    <location>
        <begin position="200"/>
        <end position="324"/>
    </location>
</feature>
<feature type="compositionally biased region" description="Low complexity" evidence="2">
    <location>
        <begin position="57"/>
        <end position="67"/>
    </location>
</feature>
<dbReference type="SUPFAM" id="SSF75304">
    <property type="entry name" value="Amidase signature (AS) enzymes"/>
    <property type="match status" value="1"/>
</dbReference>
<feature type="compositionally biased region" description="Basic residues" evidence="2">
    <location>
        <begin position="45"/>
        <end position="56"/>
    </location>
</feature>
<sequence length="506" mass="52963">MRTRLARGRRPRLRPARRPYARRRTARRPPHPGALPARGAPAGARPRRRRPRRGRSRQAPAPARPAGQGDRDHGRRVPGALGLRVAPRRPGRDATARNRGTRAAHPGRRPMTAAASLSAVDLASAVRSRSLRAVDVVARALERIRRVDPELCAFVEVWEEEGLRRAREIDLRVEAGERPPLAGVPIGVKGRHGLRGAAPLLAAGCVPVGATSVPGPGTPWQTWGLGAHGRTVNPWRADRTPGGSSAGSAAAVAAGLVPMATGSDGAGSVRIPAAWCGVIGLKTTNSGHGRTGTGLTAPGVLVRHACDAAAYWHAVSADGKGDANGGSDRDGDEGRGTEPPHALGVPVPALWSPDLGFADPDPGIVRIARAAVARLTGTGVVRLVRPLARPRLHDPATAWLALRAPGADLRDADRIRAANDRLLDEIFADTDLLLTPTTPHPPHGHEGPGERYSTALTWAFNLSGHPALSLPAGLGPDGCPVGLQLVARHGGEALLLEVARAAQAYA</sequence>
<feature type="domain" description="Amidase" evidence="3">
    <location>
        <begin position="135"/>
        <end position="190"/>
    </location>
</feature>
<dbReference type="Gene3D" id="3.90.1300.10">
    <property type="entry name" value="Amidase signature (AS) domain"/>
    <property type="match status" value="1"/>
</dbReference>
<dbReference type="Pfam" id="PF01425">
    <property type="entry name" value="Amidase"/>
    <property type="match status" value="3"/>
</dbReference>
<dbReference type="InterPro" id="IPR000120">
    <property type="entry name" value="Amidase"/>
</dbReference>
<dbReference type="HOGENOM" id="CLU_009600_0_4_11"/>
<accession>B5HQ95</accession>
<evidence type="ECO:0000313" key="5">
    <source>
        <dbReference type="Proteomes" id="UP000002785"/>
    </source>
</evidence>
<evidence type="ECO:0000256" key="1">
    <source>
        <dbReference type="ARBA" id="ARBA00009199"/>
    </source>
</evidence>
<feature type="domain" description="Amidase" evidence="3">
    <location>
        <begin position="409"/>
        <end position="496"/>
    </location>
</feature>
<feature type="compositionally biased region" description="Basic residues" evidence="2">
    <location>
        <begin position="99"/>
        <end position="108"/>
    </location>
</feature>
<feature type="compositionally biased region" description="Basic and acidic residues" evidence="2">
    <location>
        <begin position="327"/>
        <end position="338"/>
    </location>
</feature>
<reference evidence="4" key="1">
    <citation type="submission" date="2009-10" db="EMBL/GenBank/DDBJ databases">
        <title>The genome sequence of Streptomyces sviceus strain ATCC 29083.</title>
        <authorList>
            <consortium name="The Broad Institute Genome Sequencing Platform"/>
            <consortium name="Broad Institute Microbial Sequencing Center"/>
            <person name="Fischbach M."/>
            <person name="Godfrey P."/>
            <person name="Ward D."/>
            <person name="Young S."/>
            <person name="Zeng Q."/>
            <person name="Koehrsen M."/>
            <person name="Alvarado L."/>
            <person name="Berlin A.M."/>
            <person name="Bochicchio J."/>
            <person name="Borenstein D."/>
            <person name="Chapman S.B."/>
            <person name="Chen Z."/>
            <person name="Engels R."/>
            <person name="Freedman E."/>
            <person name="Gellesch M."/>
            <person name="Goldberg J."/>
            <person name="Griggs A."/>
            <person name="Gujja S."/>
            <person name="Heilman E.R."/>
            <person name="Heiman D.I."/>
            <person name="Hepburn T.A."/>
            <person name="Howarth C."/>
            <person name="Jen D."/>
            <person name="Larson L."/>
            <person name="Lewis B."/>
            <person name="Mehta T."/>
            <person name="Park D."/>
            <person name="Pearson M."/>
            <person name="Richards J."/>
            <person name="Roberts A."/>
            <person name="Saif S."/>
            <person name="Shea T.D."/>
            <person name="Shenoy N."/>
            <person name="Sisk P."/>
            <person name="Stolte C."/>
            <person name="Sykes S.N."/>
            <person name="Thomson T."/>
            <person name="Walk T."/>
            <person name="White J."/>
            <person name="Yandava C."/>
            <person name="Straight P."/>
            <person name="Clardy J."/>
            <person name="Hung D."/>
            <person name="Kolter R."/>
            <person name="Mekalanos J."/>
            <person name="Walker S."/>
            <person name="Walsh C.T."/>
            <person name="Wieland-Brown L.C."/>
            <person name="Haas B."/>
            <person name="Nusbaum C."/>
            <person name="Birren B."/>
        </authorList>
    </citation>
    <scope>NUCLEOTIDE SEQUENCE [LARGE SCALE GENOMIC DNA]</scope>
    <source>
        <strain evidence="4">ATCC 29083</strain>
    </source>
</reference>
<dbReference type="AlphaFoldDB" id="B5HQ95"/>
<feature type="region of interest" description="Disordered" evidence="2">
    <location>
        <begin position="317"/>
        <end position="343"/>
    </location>
</feature>
<feature type="compositionally biased region" description="Low complexity" evidence="2">
    <location>
        <begin position="34"/>
        <end position="44"/>
    </location>
</feature>
<dbReference type="Proteomes" id="UP000002785">
    <property type="component" value="Chromosome"/>
</dbReference>
<protein>
    <submittedName>
        <fullName evidence="4">Amidase</fullName>
    </submittedName>
</protein>
<comment type="similarity">
    <text evidence="1">Belongs to the amidase family.</text>
</comment>
<dbReference type="InterPro" id="IPR036928">
    <property type="entry name" value="AS_sf"/>
</dbReference>
<evidence type="ECO:0000256" key="2">
    <source>
        <dbReference type="SAM" id="MobiDB-lite"/>
    </source>
</evidence>
<dbReference type="InterPro" id="IPR023631">
    <property type="entry name" value="Amidase_dom"/>
</dbReference>
<dbReference type="PANTHER" id="PTHR11895:SF7">
    <property type="entry name" value="GLUTAMYL-TRNA(GLN) AMIDOTRANSFERASE SUBUNIT A, MITOCHONDRIAL"/>
    <property type="match status" value="1"/>
</dbReference>